<keyword evidence="2" id="KW-1185">Reference proteome</keyword>
<gene>
    <name evidence="1" type="ORF">PSDVSF_03650</name>
</gene>
<accession>A0ABM7P2R6</accession>
<protein>
    <submittedName>
        <fullName evidence="1">Uncharacterized protein</fullName>
    </submittedName>
</protein>
<evidence type="ECO:0000313" key="1">
    <source>
        <dbReference type="EMBL" id="BCS87123.1"/>
    </source>
</evidence>
<name>A0ABM7P2R6_9BACT</name>
<sequence>MSFGDLANDKVVVVRQNGDRYENVAASVQRGKIFFEADQAVIDVGDQIHQTTPAGVTVFIVEDPCYYNALGGIPAHYQSRVRRQDAPATTSPMGFGNVTMGDNSRVNINTTDNSTNIINKDSVFNELREKMIAELTDEDVKSQALALVDELESADSEEGTTGAISKLMNLGAQVVTIASPFLPAIMKLVTG</sequence>
<reference evidence="1" key="1">
    <citation type="journal article" date="2022" name="Arch. Microbiol.">
        <title>Pseudodesulfovibrio sediminis sp. nov., a mesophilic and neutrophilic sulfate-reducing bacterium isolated from sediment of a brackish lake.</title>
        <authorList>
            <person name="Takahashi A."/>
            <person name="Kojima H."/>
            <person name="Watanabe M."/>
            <person name="Fukui M."/>
        </authorList>
    </citation>
    <scope>NUCLEOTIDE SEQUENCE</scope>
    <source>
        <strain evidence="1">SF6</strain>
    </source>
</reference>
<proteinExistence type="predicted"/>
<organism evidence="1 2">
    <name type="scientific">Pseudodesulfovibrio sediminis</name>
    <dbReference type="NCBI Taxonomy" id="2810563"/>
    <lineage>
        <taxon>Bacteria</taxon>
        <taxon>Pseudomonadati</taxon>
        <taxon>Thermodesulfobacteriota</taxon>
        <taxon>Desulfovibrionia</taxon>
        <taxon>Desulfovibrionales</taxon>
        <taxon>Desulfovibrionaceae</taxon>
    </lineage>
</organism>
<evidence type="ECO:0000313" key="2">
    <source>
        <dbReference type="Proteomes" id="UP001053296"/>
    </source>
</evidence>
<dbReference type="EMBL" id="AP024485">
    <property type="protein sequence ID" value="BCS87123.1"/>
    <property type="molecule type" value="Genomic_DNA"/>
</dbReference>
<dbReference type="Proteomes" id="UP001053296">
    <property type="component" value="Chromosome"/>
</dbReference>